<proteinExistence type="predicted"/>
<gene>
    <name evidence="1" type="ORF">CHT98_07475</name>
</gene>
<sequence>MKRCWSAWRPWNAASSRRRGPSREITVCFNVYGNTPGGDRFLSLLGSCIGQFLAGAEVYWMLDQMAHYVRSTG</sequence>
<name>A0A235HI50_AZOBR</name>
<organism evidence="1 2">
    <name type="scientific">Azospirillum brasilense</name>
    <dbReference type="NCBI Taxonomy" id="192"/>
    <lineage>
        <taxon>Bacteria</taxon>
        <taxon>Pseudomonadati</taxon>
        <taxon>Pseudomonadota</taxon>
        <taxon>Alphaproteobacteria</taxon>
        <taxon>Rhodospirillales</taxon>
        <taxon>Azospirillaceae</taxon>
        <taxon>Azospirillum</taxon>
    </lineage>
</organism>
<dbReference type="AlphaFoldDB" id="A0A235HI50"/>
<accession>A0A235HI50</accession>
<dbReference type="EMBL" id="NOWT01000004">
    <property type="protein sequence ID" value="OYD85233.1"/>
    <property type="molecule type" value="Genomic_DNA"/>
</dbReference>
<evidence type="ECO:0000313" key="1">
    <source>
        <dbReference type="EMBL" id="OYD85233.1"/>
    </source>
</evidence>
<comment type="caution">
    <text evidence="1">The sequence shown here is derived from an EMBL/GenBank/DDBJ whole genome shotgun (WGS) entry which is preliminary data.</text>
</comment>
<evidence type="ECO:0000313" key="2">
    <source>
        <dbReference type="Proteomes" id="UP000215367"/>
    </source>
</evidence>
<keyword evidence="1" id="KW-0614">Plasmid</keyword>
<reference evidence="1 2" key="1">
    <citation type="submission" date="2017-07" db="EMBL/GenBank/DDBJ databases">
        <title>Whole genome sequence of Azospirillum brasilense 2A1, a potential biofertilizer strain.</title>
        <authorList>
            <person name="Fontana C.A."/>
            <person name="Toffoli L.M."/>
            <person name="Salazar S.M."/>
            <person name="Puglisi E."/>
            <person name="Pedraza R."/>
            <person name="Bassi D."/>
            <person name="Cocconcelli P.S."/>
        </authorList>
    </citation>
    <scope>NUCLEOTIDE SEQUENCE [LARGE SCALE GENOMIC DNA]</scope>
    <source>
        <strain evidence="1 2">2A1</strain>
        <plasmid evidence="1">unnamed</plasmid>
    </source>
</reference>
<geneLocation type="plasmid" evidence="1">
    <name>unnamed</name>
</geneLocation>
<protein>
    <submittedName>
        <fullName evidence="1">Uncharacterized protein</fullName>
    </submittedName>
</protein>
<dbReference type="Proteomes" id="UP000215367">
    <property type="component" value="Unassembled WGS sequence"/>
</dbReference>